<keyword evidence="2" id="KW-1185">Reference proteome</keyword>
<dbReference type="EMBL" id="SJOI01000001">
    <property type="protein sequence ID" value="TCL03340.1"/>
    <property type="molecule type" value="Genomic_DNA"/>
</dbReference>
<protein>
    <submittedName>
        <fullName evidence="1">Uncharacterized protein</fullName>
    </submittedName>
</protein>
<name>A0A4R1NGS5_9GAMM</name>
<gene>
    <name evidence="1" type="ORF">EZJ58_1402</name>
</gene>
<accession>A0A4R1NGS5</accession>
<proteinExistence type="predicted"/>
<evidence type="ECO:0000313" key="1">
    <source>
        <dbReference type="EMBL" id="TCL03340.1"/>
    </source>
</evidence>
<evidence type="ECO:0000313" key="2">
    <source>
        <dbReference type="Proteomes" id="UP000294555"/>
    </source>
</evidence>
<reference evidence="1 2" key="1">
    <citation type="submission" date="2019-02" db="EMBL/GenBank/DDBJ databases">
        <title>Investigation of anaerobic lignin degradation for improved lignocellulosic biofuels.</title>
        <authorList>
            <person name="Deangelis K."/>
        </authorList>
    </citation>
    <scope>NUCLEOTIDE SEQUENCE [LARGE SCALE GENOMIC DNA]</scope>
    <source>
        <strain evidence="1 2">159R</strain>
    </source>
</reference>
<sequence>MSLARRLLTCLVANVRGPLRGSSIKQILKYMIIIRQCPFLPDMCASLAAGNSMGRNVSGAYTEGNRRRAGID</sequence>
<dbReference type="AlphaFoldDB" id="A0A4R1NGS5"/>
<dbReference type="Proteomes" id="UP000294555">
    <property type="component" value="Unassembled WGS sequence"/>
</dbReference>
<organism evidence="1 2">
    <name type="scientific">Sodalis ligni</name>
    <dbReference type="NCBI Taxonomy" id="2697027"/>
    <lineage>
        <taxon>Bacteria</taxon>
        <taxon>Pseudomonadati</taxon>
        <taxon>Pseudomonadota</taxon>
        <taxon>Gammaproteobacteria</taxon>
        <taxon>Enterobacterales</taxon>
        <taxon>Bruguierivoracaceae</taxon>
        <taxon>Sodalis</taxon>
    </lineage>
</organism>
<comment type="caution">
    <text evidence="1">The sequence shown here is derived from an EMBL/GenBank/DDBJ whole genome shotgun (WGS) entry which is preliminary data.</text>
</comment>